<feature type="region of interest" description="Disordered" evidence="3">
    <location>
        <begin position="669"/>
        <end position="748"/>
    </location>
</feature>
<evidence type="ECO:0000256" key="1">
    <source>
        <dbReference type="ARBA" id="ARBA00022664"/>
    </source>
</evidence>
<feature type="compositionally biased region" description="Low complexity" evidence="3">
    <location>
        <begin position="681"/>
        <end position="692"/>
    </location>
</feature>
<accession>A0AAD6VDS8</accession>
<dbReference type="SMART" id="SM00343">
    <property type="entry name" value="ZnF_C2HC"/>
    <property type="match status" value="1"/>
</dbReference>
<sequence length="860" mass="94761">MSGASAVASGGHPFDWLVRSLNALLPTPVTDLGPTNRVAASFDVVWIGDGQFDIQVVERVELSRTCKDAVDGMAAAMRLHAVGMAGESAAAPKSRHVVVNTAGPSTAEDTVSLGISSAKDKLAVISQVVRDDRLKERRDSAACCSESGGNSNYLGPSSLGVQISLSTVPVRDKTVVMEKMSRVPALASSTVTRRGRVEGASKGNKFKWAFSMNNWNESIDDSCTLRLLPSSWTSQENYNRLVLPEPDFGEFLLDEFISSGDESDVATRQGRMKGVLKVVEPAQALVNQLMDWNGLMSDSGSLWSLPSSSGSEEDYNGFSVLPELDFGRSLLDEFWSSVDKAKNYSAECRLETAGRKITENAGSFKPCVNSTDWNVKPCVIRLGAVGVSQSRADRNEVISGSRRSLGRGSRGSGNAHNRGKGALSFKRERSEIPEGGYFRARTEPPGSPQESLFTDGGSDSSSSESSSDESVVERRRKAKAARKRNVSQKGQQKRKKVLASIKIKKPFVYKGKADLDIFDQWTYQVDNWADLHDLDDAIKVKIMVNFMGGRASQFFMKHVALSRRKWTVKLVYEGLFDYCFPPNFKWQLREELMRATQGLSSVRDFVREIEDLAGRFPDVSERQIKQIFWDGLRQTLRIHLIGKGQDPERTSLAKMAKYATRQEAVEDTLREEHNPVDSGGESAESQQSAMSSDYDDVSDGGDSHLEGASDGQETSPVSRTLSTAENVESDWQPKKSKAQWAHTSEKESSRLRQEGRCFKCKVRGHLSRDCKNTSKDGVDKQGVEAKAARFEDSSESEESESGCASNCSRSDIEEPVSWSWSNDPIPGTQDNLETEDGSFSEDEQEASSSDDNDGFCYYYQ</sequence>
<evidence type="ECO:0000259" key="4">
    <source>
        <dbReference type="PROSITE" id="PS50158"/>
    </source>
</evidence>
<feature type="compositionally biased region" description="Polar residues" evidence="3">
    <location>
        <begin position="711"/>
        <end position="726"/>
    </location>
</feature>
<organism evidence="5 6">
    <name type="scientific">Mycena pura</name>
    <dbReference type="NCBI Taxonomy" id="153505"/>
    <lineage>
        <taxon>Eukaryota</taxon>
        <taxon>Fungi</taxon>
        <taxon>Dikarya</taxon>
        <taxon>Basidiomycota</taxon>
        <taxon>Agaricomycotina</taxon>
        <taxon>Agaricomycetes</taxon>
        <taxon>Agaricomycetidae</taxon>
        <taxon>Agaricales</taxon>
        <taxon>Marasmiineae</taxon>
        <taxon>Mycenaceae</taxon>
        <taxon>Mycena</taxon>
    </lineage>
</organism>
<dbReference type="AlphaFoldDB" id="A0AAD6VDS8"/>
<dbReference type="EMBL" id="JARJCW010000034">
    <property type="protein sequence ID" value="KAJ7208367.1"/>
    <property type="molecule type" value="Genomic_DNA"/>
</dbReference>
<evidence type="ECO:0000256" key="2">
    <source>
        <dbReference type="PROSITE-ProRule" id="PRU00047"/>
    </source>
</evidence>
<keyword evidence="6" id="KW-1185">Reference proteome</keyword>
<keyword evidence="2" id="KW-0862">Zinc</keyword>
<dbReference type="GO" id="GO:0008270">
    <property type="term" value="F:zinc ion binding"/>
    <property type="evidence" value="ECO:0007669"/>
    <property type="project" value="UniProtKB-KW"/>
</dbReference>
<feature type="region of interest" description="Disordered" evidence="3">
    <location>
        <begin position="395"/>
        <end position="495"/>
    </location>
</feature>
<feature type="compositionally biased region" description="Acidic residues" evidence="3">
    <location>
        <begin position="832"/>
        <end position="853"/>
    </location>
</feature>
<evidence type="ECO:0000313" key="6">
    <source>
        <dbReference type="Proteomes" id="UP001219525"/>
    </source>
</evidence>
<comment type="caution">
    <text evidence="5">The sequence shown here is derived from an EMBL/GenBank/DDBJ whole genome shotgun (WGS) entry which is preliminary data.</text>
</comment>
<dbReference type="Gene3D" id="4.10.60.10">
    <property type="entry name" value="Zinc finger, CCHC-type"/>
    <property type="match status" value="1"/>
</dbReference>
<feature type="compositionally biased region" description="Basic residues" evidence="3">
    <location>
        <begin position="474"/>
        <end position="495"/>
    </location>
</feature>
<feature type="domain" description="CCHC-type" evidence="4">
    <location>
        <begin position="756"/>
        <end position="772"/>
    </location>
</feature>
<proteinExistence type="predicted"/>
<keyword evidence="2" id="KW-0479">Metal-binding</keyword>
<dbReference type="GO" id="GO:0003676">
    <property type="term" value="F:nucleic acid binding"/>
    <property type="evidence" value="ECO:0007669"/>
    <property type="project" value="InterPro"/>
</dbReference>
<dbReference type="GO" id="GO:0006397">
    <property type="term" value="P:mRNA processing"/>
    <property type="evidence" value="ECO:0007669"/>
    <property type="project" value="UniProtKB-KW"/>
</dbReference>
<dbReference type="Proteomes" id="UP001219525">
    <property type="component" value="Unassembled WGS sequence"/>
</dbReference>
<gene>
    <name evidence="5" type="ORF">GGX14DRAFT_634130</name>
</gene>
<name>A0AAD6VDS8_9AGAR</name>
<keyword evidence="1" id="KW-0507">mRNA processing</keyword>
<dbReference type="PROSITE" id="PS50158">
    <property type="entry name" value="ZF_CCHC"/>
    <property type="match status" value="1"/>
</dbReference>
<protein>
    <recommendedName>
        <fullName evidence="4">CCHC-type domain-containing protein</fullName>
    </recommendedName>
</protein>
<evidence type="ECO:0000313" key="5">
    <source>
        <dbReference type="EMBL" id="KAJ7208367.1"/>
    </source>
</evidence>
<reference evidence="5" key="1">
    <citation type="submission" date="2023-03" db="EMBL/GenBank/DDBJ databases">
        <title>Massive genome expansion in bonnet fungi (Mycena s.s.) driven by repeated elements and novel gene families across ecological guilds.</title>
        <authorList>
            <consortium name="Lawrence Berkeley National Laboratory"/>
            <person name="Harder C.B."/>
            <person name="Miyauchi S."/>
            <person name="Viragh M."/>
            <person name="Kuo A."/>
            <person name="Thoen E."/>
            <person name="Andreopoulos B."/>
            <person name="Lu D."/>
            <person name="Skrede I."/>
            <person name="Drula E."/>
            <person name="Henrissat B."/>
            <person name="Morin E."/>
            <person name="Kohler A."/>
            <person name="Barry K."/>
            <person name="LaButti K."/>
            <person name="Morin E."/>
            <person name="Salamov A."/>
            <person name="Lipzen A."/>
            <person name="Mereny Z."/>
            <person name="Hegedus B."/>
            <person name="Baldrian P."/>
            <person name="Stursova M."/>
            <person name="Weitz H."/>
            <person name="Taylor A."/>
            <person name="Grigoriev I.V."/>
            <person name="Nagy L.G."/>
            <person name="Martin F."/>
            <person name="Kauserud H."/>
        </authorList>
    </citation>
    <scope>NUCLEOTIDE SEQUENCE</scope>
    <source>
        <strain evidence="5">9144</strain>
    </source>
</reference>
<dbReference type="InterPro" id="IPR036875">
    <property type="entry name" value="Znf_CCHC_sf"/>
</dbReference>
<dbReference type="SUPFAM" id="SSF57756">
    <property type="entry name" value="Retrovirus zinc finger-like domains"/>
    <property type="match status" value="1"/>
</dbReference>
<feature type="compositionally biased region" description="Low complexity" evidence="3">
    <location>
        <begin position="458"/>
        <end position="469"/>
    </location>
</feature>
<dbReference type="Pfam" id="PF00098">
    <property type="entry name" value="zf-CCHC"/>
    <property type="match status" value="1"/>
</dbReference>
<feature type="region of interest" description="Disordered" evidence="3">
    <location>
        <begin position="768"/>
        <end position="860"/>
    </location>
</feature>
<evidence type="ECO:0000256" key="3">
    <source>
        <dbReference type="SAM" id="MobiDB-lite"/>
    </source>
</evidence>
<dbReference type="InterPro" id="IPR001878">
    <property type="entry name" value="Znf_CCHC"/>
</dbReference>
<feature type="compositionally biased region" description="Basic and acidic residues" evidence="3">
    <location>
        <begin position="768"/>
        <end position="792"/>
    </location>
</feature>
<keyword evidence="2" id="KW-0863">Zinc-finger</keyword>